<evidence type="ECO:0000313" key="2">
    <source>
        <dbReference type="Proteomes" id="UP000202583"/>
    </source>
</evidence>
<accession>A0A0K2QQP4</accession>
<keyword evidence="2" id="KW-1185">Reference proteome</keyword>
<reference evidence="1 2" key="1">
    <citation type="submission" date="2015-07" db="EMBL/GenBank/DDBJ databases">
        <title>Two Asian jumbo phage RSL2 and RSF1 infecting the phytopathogen Ralstonia solanacearum share common features related to the phi-KZ-like phages.</title>
        <authorList>
            <person name="Kawasaki T."/>
            <person name="Fujie M."/>
            <person name="Chatchawankanphanich O."/>
            <person name="Ogata H."/>
            <person name="Yamada T."/>
        </authorList>
    </citation>
    <scope>NUCLEOTIDE SEQUENCE [LARGE SCALE GENOMIC DNA]</scope>
    <source>
        <strain evidence="1 2">RSF1</strain>
    </source>
</reference>
<proteinExistence type="predicted"/>
<dbReference type="GeneID" id="26634537"/>
<dbReference type="EMBL" id="AP014927">
    <property type="protein sequence ID" value="BAS04868.1"/>
    <property type="molecule type" value="Genomic_DNA"/>
</dbReference>
<protein>
    <submittedName>
        <fullName evidence="1">Uncharacterized protein</fullName>
    </submittedName>
</protein>
<dbReference type="RefSeq" id="YP_009207880.1">
    <property type="nucleotide sequence ID" value="NC_028899.1"/>
</dbReference>
<organism evidence="1 2">
    <name type="scientific">Ralstonia phage RSF1</name>
    <dbReference type="NCBI Taxonomy" id="1689679"/>
    <lineage>
        <taxon>Viruses</taxon>
        <taxon>Duplodnaviria</taxon>
        <taxon>Heunggongvirae</taxon>
        <taxon>Uroviricota</taxon>
        <taxon>Caudoviricetes</taxon>
        <taxon>Chimalliviridae</taxon>
        <taxon>Chiangmaivirus</taxon>
        <taxon>Chiangmaivirus RSF1</taxon>
    </lineage>
</organism>
<name>A0A0K2QQP4_9CAUD</name>
<sequence length="54" mass="6212">MIEYKGETRSMSEWARLYGISKSMLSKRLSAGLPFELALLKPSIRQPRLNKITD</sequence>
<evidence type="ECO:0000313" key="1">
    <source>
        <dbReference type="EMBL" id="BAS04868.1"/>
    </source>
</evidence>
<dbReference type="KEGG" id="vg:26634537"/>
<dbReference type="Proteomes" id="UP000202583">
    <property type="component" value="Segment"/>
</dbReference>